<dbReference type="GO" id="GO:0004765">
    <property type="term" value="F:shikimate kinase activity"/>
    <property type="evidence" value="ECO:0007669"/>
    <property type="project" value="UniProtKB-UniRule"/>
</dbReference>
<feature type="binding site" evidence="16">
    <location>
        <position position="456"/>
    </location>
    <ligand>
        <name>Zn(2+)</name>
        <dbReference type="ChEBI" id="CHEBI:29105"/>
    </ligand>
</feature>
<feature type="binding site" evidence="16">
    <location>
        <position position="329"/>
    </location>
    <ligand>
        <name>NAD(+)</name>
        <dbReference type="ChEBI" id="CHEBI:57540"/>
    </ligand>
</feature>
<comment type="similarity">
    <text evidence="16">Belongs to the sugar phosphate cyclases superfamily. Dehydroquinate synthase family.</text>
</comment>
<feature type="binding site" evidence="16">
    <location>
        <position position="441"/>
    </location>
    <ligand>
        <name>Zn(2+)</name>
        <dbReference type="ChEBI" id="CHEBI:29105"/>
    </ligand>
</feature>
<dbReference type="PANTHER" id="PTHR43622">
    <property type="entry name" value="3-DEHYDROQUINATE SYNTHASE"/>
    <property type="match status" value="1"/>
</dbReference>
<dbReference type="InterPro" id="IPR000623">
    <property type="entry name" value="Shikimate_kinase/TSH1"/>
</dbReference>
<comment type="pathway">
    <text evidence="5 16">Metabolic intermediate biosynthesis; chorismate biosynthesis; chorismate from D-erythrose 4-phosphate and phosphoenolpyruvate: step 2/7.</text>
</comment>
<dbReference type="PANTHER" id="PTHR43622:SF7">
    <property type="entry name" value="3-DEHYDROQUINATE SYNTHASE, CHLOROPLASTIC"/>
    <property type="match status" value="1"/>
</dbReference>
<proteinExistence type="inferred from homology"/>
<dbReference type="GO" id="GO:0008652">
    <property type="term" value="P:amino acid biosynthetic process"/>
    <property type="evidence" value="ECO:0007669"/>
    <property type="project" value="UniProtKB-KW"/>
</dbReference>
<dbReference type="InterPro" id="IPR031322">
    <property type="entry name" value="Shikimate/glucono_kinase"/>
</dbReference>
<dbReference type="UniPathway" id="UPA00053">
    <property type="reaction ID" value="UER00085"/>
</dbReference>
<feature type="binding site" evidence="15">
    <location>
        <position position="82"/>
    </location>
    <ligand>
        <name>substrate</name>
    </ligand>
</feature>
<evidence type="ECO:0000256" key="4">
    <source>
        <dbReference type="ARBA" id="ARBA00003485"/>
    </source>
</evidence>
<keyword evidence="7 16" id="KW-0028">Amino-acid biosynthesis</keyword>
<keyword evidence="15" id="KW-0808">Transferase</keyword>
<protein>
    <recommendedName>
        <fullName evidence="15 16">Multifunctional fusion protein</fullName>
    </recommendedName>
    <domain>
        <recommendedName>
            <fullName evidence="15">Shikimate kinase</fullName>
            <shortName evidence="15">SK</shortName>
            <ecNumber evidence="15">2.7.1.71</ecNumber>
        </recommendedName>
    </domain>
    <domain>
        <recommendedName>
            <fullName evidence="16">3-dehydroquinate synthase</fullName>
            <shortName evidence="16">DHQS</shortName>
            <ecNumber evidence="16">4.2.3.4</ecNumber>
        </recommendedName>
    </domain>
</protein>
<dbReference type="GO" id="GO:0005524">
    <property type="term" value="F:ATP binding"/>
    <property type="evidence" value="ECO:0007669"/>
    <property type="project" value="UniProtKB-UniRule"/>
</dbReference>
<dbReference type="InterPro" id="IPR030960">
    <property type="entry name" value="DHQS/DOIS_N"/>
</dbReference>
<feature type="binding site" evidence="15">
    <location>
        <position position="149"/>
    </location>
    <ligand>
        <name>substrate</name>
    </ligand>
</feature>
<reference evidence="19" key="1">
    <citation type="submission" date="2020-02" db="EMBL/GenBank/DDBJ databases">
        <authorList>
            <person name="Meier V. D."/>
        </authorList>
    </citation>
    <scope>NUCLEOTIDE SEQUENCE</scope>
    <source>
        <strain evidence="19">AVDCRST_MAG19</strain>
    </source>
</reference>
<dbReference type="EC" id="2.7.1.71" evidence="15"/>
<dbReference type="Gene3D" id="3.40.50.300">
    <property type="entry name" value="P-loop containing nucleotide triphosphate hydrolases"/>
    <property type="match status" value="1"/>
</dbReference>
<dbReference type="InterPro" id="IPR027417">
    <property type="entry name" value="P-loop_NTPase"/>
</dbReference>
<evidence type="ECO:0000256" key="3">
    <source>
        <dbReference type="ARBA" id="ARBA00001947"/>
    </source>
</evidence>
<dbReference type="SUPFAM" id="SSF56796">
    <property type="entry name" value="Dehydroquinate synthase-like"/>
    <property type="match status" value="1"/>
</dbReference>
<comment type="similarity">
    <text evidence="15">Belongs to the shikimate kinase family.</text>
</comment>
<keyword evidence="9 16" id="KW-0547">Nucleotide-binding</keyword>
<dbReference type="AlphaFoldDB" id="A0A6J4UIP7"/>
<keyword evidence="13 16" id="KW-0456">Lyase</keyword>
<comment type="catalytic activity">
    <reaction evidence="1 16">
        <text>7-phospho-2-dehydro-3-deoxy-D-arabino-heptonate = 3-dehydroquinate + phosphate</text>
        <dbReference type="Rhea" id="RHEA:21968"/>
        <dbReference type="ChEBI" id="CHEBI:32364"/>
        <dbReference type="ChEBI" id="CHEBI:43474"/>
        <dbReference type="ChEBI" id="CHEBI:58394"/>
        <dbReference type="EC" id="4.2.3.4"/>
    </reaction>
</comment>
<feature type="binding site" evidence="16">
    <location>
        <begin position="356"/>
        <end position="359"/>
    </location>
    <ligand>
        <name>NAD(+)</name>
        <dbReference type="ChEBI" id="CHEBI:57540"/>
    </ligand>
</feature>
<comment type="cofactor">
    <cofactor evidence="15">
        <name>Mg(2+)</name>
        <dbReference type="ChEBI" id="CHEBI:18420"/>
    </cofactor>
    <text evidence="15">Binds 1 Mg(2+) ion per subunit.</text>
</comment>
<dbReference type="GO" id="GO:0009073">
    <property type="term" value="P:aromatic amino acid family biosynthetic process"/>
    <property type="evidence" value="ECO:0007669"/>
    <property type="project" value="UniProtKB-KW"/>
</dbReference>
<dbReference type="FunFam" id="3.40.50.1970:FF:000007">
    <property type="entry name" value="Pentafunctional AROM polypeptide"/>
    <property type="match status" value="1"/>
</dbReference>
<dbReference type="Pfam" id="PF24621">
    <property type="entry name" value="DHQS_C"/>
    <property type="match status" value="1"/>
</dbReference>
<evidence type="ECO:0000256" key="8">
    <source>
        <dbReference type="ARBA" id="ARBA00022723"/>
    </source>
</evidence>
<dbReference type="InterPro" id="IPR056179">
    <property type="entry name" value="DHQS_C"/>
</dbReference>
<sequence>MERVERIVLIGFSGTGKSTVGRLLAEQLGWDLVDTDAEVEASLGMTIPEAFRRDGEGPFRVLERMILLSALDRGRVVVASGGGAAVSAEIWGEDGLERPGTLVVALDALPETTLTRLTAQRSVDGGTTERPLLAGRDPLVRIAELKSERQSAYDRAHVTLTVDRLSPKRVAEEIAALLPPSADRSTPELTLDAPSGRSDIVVRSGSLPRIGPLIRSRWPSARRAWLVSDENVAVFHQAPVVAGLTTAGFDVRRRVVAAGEGSKSLLEAGRLYDWLLSGGVERGDILLALGGGVVGDLGGFVAATVLRGIPLVQLPTSLLAMVDSSVGGKTGINHPAGKNLIGVFYQPPLVVIDPACLRTLPARELRSGWAEIVKHAVIQPSTPGGERSDLASFLTRNASRLRRLEEPVTSLLIRRNVALKAAVVETDEREANARALLNFGHTLGHAIEAAGYAYRHGEAIALGMRAAGQIGASVGSCGAAEVDRIDALLDLFALPRRAAVDSALVRSLLGSDKKRIGGRLRWVLPIAGGGVVVRDDVPAAAVDAALMAVSESVAAPVGA</sequence>
<keyword evidence="14" id="KW-0511">Multifunctional enzyme</keyword>
<comment type="pathway">
    <text evidence="15">Metabolic intermediate biosynthesis; chorismate biosynthesis; chorismate from D-erythrose 4-phosphate and phosphoenolpyruvate: step 5/7.</text>
</comment>
<evidence type="ECO:0000256" key="10">
    <source>
        <dbReference type="ARBA" id="ARBA00022833"/>
    </source>
</evidence>
<dbReference type="EC" id="4.2.3.4" evidence="16"/>
<keyword evidence="15" id="KW-0418">Kinase</keyword>
<feature type="binding site" evidence="16">
    <location>
        <begin position="292"/>
        <end position="296"/>
    </location>
    <ligand>
        <name>NAD(+)</name>
        <dbReference type="ChEBI" id="CHEBI:57540"/>
    </ligand>
</feature>
<evidence type="ECO:0000256" key="6">
    <source>
        <dbReference type="ARBA" id="ARBA00022490"/>
    </source>
</evidence>
<evidence type="ECO:0000256" key="1">
    <source>
        <dbReference type="ARBA" id="ARBA00001393"/>
    </source>
</evidence>
<comment type="function">
    <text evidence="4 16">Catalyzes the conversion of 3-deoxy-D-arabino-heptulosonate 7-phosphate (DAHP) to dehydroquinate (DHQ).</text>
</comment>
<evidence type="ECO:0000256" key="14">
    <source>
        <dbReference type="ARBA" id="ARBA00023268"/>
    </source>
</evidence>
<feature type="binding site" evidence="15">
    <location>
        <position position="130"/>
    </location>
    <ligand>
        <name>ATP</name>
        <dbReference type="ChEBI" id="CHEBI:30616"/>
    </ligand>
</feature>
<comment type="function">
    <text evidence="15">Catalyzes the specific phosphorylation of the 3-hydroxyl group of shikimic acid using ATP as a cosubstrate.</text>
</comment>
<comment type="subunit">
    <text evidence="15">Monomer.</text>
</comment>
<dbReference type="GO" id="GO:0003856">
    <property type="term" value="F:3-dehydroquinate synthase activity"/>
    <property type="evidence" value="ECO:0007669"/>
    <property type="project" value="UniProtKB-UniRule"/>
</dbReference>
<keyword evidence="11 16" id="KW-0520">NAD</keyword>
<dbReference type="HAMAP" id="MF_00110">
    <property type="entry name" value="DHQ_synthase"/>
    <property type="match status" value="1"/>
</dbReference>
<comment type="subcellular location">
    <subcellularLocation>
        <location evidence="16">Cytoplasm</location>
    </subcellularLocation>
</comment>
<keyword evidence="6 16" id="KW-0963">Cytoplasm</keyword>
<evidence type="ECO:0000256" key="12">
    <source>
        <dbReference type="ARBA" id="ARBA00023141"/>
    </source>
</evidence>
<dbReference type="GO" id="GO:0000287">
    <property type="term" value="F:magnesium ion binding"/>
    <property type="evidence" value="ECO:0007669"/>
    <property type="project" value="UniProtKB-UniRule"/>
</dbReference>
<feature type="binding site" evidence="15">
    <location>
        <position position="36"/>
    </location>
    <ligand>
        <name>substrate</name>
    </ligand>
</feature>
<dbReference type="Pfam" id="PF01761">
    <property type="entry name" value="DHQ_synthase"/>
    <property type="match status" value="1"/>
</dbReference>
<name>A0A6J4UIP7_9BACT</name>
<accession>A0A6J4UIP7</accession>
<dbReference type="NCBIfam" id="TIGR01357">
    <property type="entry name" value="aroB"/>
    <property type="match status" value="1"/>
</dbReference>
<dbReference type="GO" id="GO:0005737">
    <property type="term" value="C:cytoplasm"/>
    <property type="evidence" value="ECO:0007669"/>
    <property type="project" value="UniProtKB-SubCell"/>
</dbReference>
<evidence type="ECO:0000256" key="5">
    <source>
        <dbReference type="ARBA" id="ARBA00004661"/>
    </source>
</evidence>
<comment type="caution">
    <text evidence="16">Lacks conserved residue(s) required for the propagation of feature annotation.</text>
</comment>
<dbReference type="CDD" id="cd08195">
    <property type="entry name" value="DHQS"/>
    <property type="match status" value="1"/>
</dbReference>
<evidence type="ECO:0000256" key="15">
    <source>
        <dbReference type="HAMAP-Rule" id="MF_00109"/>
    </source>
</evidence>
<keyword evidence="8 16" id="KW-0479">Metal-binding</keyword>
<dbReference type="InterPro" id="IPR016037">
    <property type="entry name" value="DHQ_synth_AroB"/>
</dbReference>
<dbReference type="SUPFAM" id="SSF52540">
    <property type="entry name" value="P-loop containing nucleoside triphosphate hydrolases"/>
    <property type="match status" value="1"/>
</dbReference>
<dbReference type="GO" id="GO:0009423">
    <property type="term" value="P:chorismate biosynthetic process"/>
    <property type="evidence" value="ECO:0007669"/>
    <property type="project" value="UniProtKB-UniRule"/>
</dbReference>
<dbReference type="Gene3D" id="1.20.1090.10">
    <property type="entry name" value="Dehydroquinate synthase-like - alpha domain"/>
    <property type="match status" value="1"/>
</dbReference>
<gene>
    <name evidence="15" type="primary">aroK</name>
    <name evidence="16" type="synonym">aroB</name>
    <name evidence="19" type="ORF">AVDCRST_MAG19-876</name>
</gene>
<evidence type="ECO:0000256" key="13">
    <source>
        <dbReference type="ARBA" id="ARBA00023239"/>
    </source>
</evidence>
<comment type="catalytic activity">
    <reaction evidence="15">
        <text>shikimate + ATP = 3-phosphoshikimate + ADP + H(+)</text>
        <dbReference type="Rhea" id="RHEA:13121"/>
        <dbReference type="ChEBI" id="CHEBI:15378"/>
        <dbReference type="ChEBI" id="CHEBI:30616"/>
        <dbReference type="ChEBI" id="CHEBI:36208"/>
        <dbReference type="ChEBI" id="CHEBI:145989"/>
        <dbReference type="ChEBI" id="CHEBI:456216"/>
        <dbReference type="EC" id="2.7.1.71"/>
    </reaction>
</comment>
<dbReference type="Gene3D" id="3.40.50.1970">
    <property type="match status" value="1"/>
</dbReference>
<feature type="binding site" evidence="16">
    <location>
        <position position="338"/>
    </location>
    <ligand>
        <name>NAD(+)</name>
        <dbReference type="ChEBI" id="CHEBI:57540"/>
    </ligand>
</feature>
<keyword evidence="10 16" id="KW-0862">Zinc</keyword>
<organism evidence="19">
    <name type="scientific">uncultured Thermomicrobiales bacterium</name>
    <dbReference type="NCBI Taxonomy" id="1645740"/>
    <lineage>
        <taxon>Bacteria</taxon>
        <taxon>Pseudomonadati</taxon>
        <taxon>Thermomicrobiota</taxon>
        <taxon>Thermomicrobia</taxon>
        <taxon>Thermomicrobiales</taxon>
        <taxon>environmental samples</taxon>
    </lineage>
</organism>
<dbReference type="HAMAP" id="MF_00109">
    <property type="entry name" value="Shikimate_kinase"/>
    <property type="match status" value="1"/>
</dbReference>
<feature type="binding site" evidence="16">
    <location>
        <position position="371"/>
    </location>
    <ligand>
        <name>Zn(2+)</name>
        <dbReference type="ChEBI" id="CHEBI:29105"/>
    </ligand>
</feature>
<comment type="cofactor">
    <cofactor evidence="3">
        <name>Zn(2+)</name>
        <dbReference type="ChEBI" id="CHEBI:29105"/>
    </cofactor>
</comment>
<keyword evidence="15" id="KW-0460">Magnesium</keyword>
<dbReference type="CDD" id="cd00464">
    <property type="entry name" value="SK"/>
    <property type="match status" value="1"/>
</dbReference>
<feature type="binding site" evidence="15">
    <location>
        <begin position="14"/>
        <end position="19"/>
    </location>
    <ligand>
        <name>ATP</name>
        <dbReference type="ChEBI" id="CHEBI:30616"/>
    </ligand>
</feature>
<comment type="cofactor">
    <cofactor evidence="16">
        <name>Co(2+)</name>
        <dbReference type="ChEBI" id="CHEBI:48828"/>
    </cofactor>
    <cofactor evidence="16">
        <name>Zn(2+)</name>
        <dbReference type="ChEBI" id="CHEBI:29105"/>
    </cofactor>
    <text evidence="16">Binds 1 divalent metal cation per subunit. Can use either Co(2+) or Zn(2+).</text>
</comment>
<feature type="binding site" evidence="15">
    <location>
        <position position="60"/>
    </location>
    <ligand>
        <name>substrate</name>
    </ligand>
</feature>
<dbReference type="PRINTS" id="PR01100">
    <property type="entry name" value="SHIKIMTKNASE"/>
</dbReference>
<feature type="domain" description="3-dehydroquinate synthase C-terminal" evidence="18">
    <location>
        <begin position="368"/>
        <end position="514"/>
    </location>
</feature>
<dbReference type="InterPro" id="IPR050071">
    <property type="entry name" value="Dehydroquinate_synthase"/>
</dbReference>
<keyword evidence="15" id="KW-0067">ATP-binding</keyword>
<keyword evidence="16" id="KW-0170">Cobalt</keyword>
<comment type="cofactor">
    <cofactor evidence="2 16">
        <name>NAD(+)</name>
        <dbReference type="ChEBI" id="CHEBI:57540"/>
    </cofactor>
</comment>
<evidence type="ECO:0000256" key="9">
    <source>
        <dbReference type="ARBA" id="ARBA00022741"/>
    </source>
</evidence>
<evidence type="ECO:0000259" key="18">
    <source>
        <dbReference type="Pfam" id="PF24621"/>
    </source>
</evidence>
<evidence type="ECO:0000259" key="17">
    <source>
        <dbReference type="Pfam" id="PF01761"/>
    </source>
</evidence>
<feature type="domain" description="3-dehydroquinate synthase N-terminal" evidence="17">
    <location>
        <begin position="255"/>
        <end position="366"/>
    </location>
</feature>
<keyword evidence="12 16" id="KW-0057">Aromatic amino acid biosynthesis</keyword>
<dbReference type="EMBL" id="CADCWL010000035">
    <property type="protein sequence ID" value="CAA9551575.1"/>
    <property type="molecule type" value="Genomic_DNA"/>
</dbReference>
<evidence type="ECO:0000256" key="11">
    <source>
        <dbReference type="ARBA" id="ARBA00023027"/>
    </source>
</evidence>
<evidence type="ECO:0000256" key="7">
    <source>
        <dbReference type="ARBA" id="ARBA00022605"/>
    </source>
</evidence>
<evidence type="ECO:0000256" key="16">
    <source>
        <dbReference type="HAMAP-Rule" id="MF_00110"/>
    </source>
</evidence>
<feature type="binding site" evidence="15">
    <location>
        <position position="18"/>
    </location>
    <ligand>
        <name>Mg(2+)</name>
        <dbReference type="ChEBI" id="CHEBI:18420"/>
    </ligand>
</feature>
<evidence type="ECO:0000256" key="2">
    <source>
        <dbReference type="ARBA" id="ARBA00001911"/>
    </source>
</evidence>
<evidence type="ECO:0000313" key="19">
    <source>
        <dbReference type="EMBL" id="CAA9551575.1"/>
    </source>
</evidence>
<dbReference type="Pfam" id="PF01202">
    <property type="entry name" value="SKI"/>
    <property type="match status" value="1"/>
</dbReference>
<feature type="binding site" evidence="16">
    <location>
        <begin position="316"/>
        <end position="317"/>
    </location>
    <ligand>
        <name>NAD(+)</name>
        <dbReference type="ChEBI" id="CHEBI:57540"/>
    </ligand>
</feature>